<dbReference type="Pfam" id="PF00656">
    <property type="entry name" value="Peptidase_C14"/>
    <property type="match status" value="1"/>
</dbReference>
<sequence>MTEEPKISSDETYALVVGIEKYQQGDDSNLDGPASDAIKFAEWLLAKKVKKENIYLFISPSDNNQNLLENFKEKTKLTSQPANRENITNAIDRLLKEDVSGQLLYVFWGGHGSITKSEDTKRLLWFSDTDYTNCKSLDFFSLLEALKNSPIRFGFSQQVYLLDTCASRLYNQDVHLPTINWIKKSSQSGSSSSQSGNHAQFVLFASAEYEVAENHAGSGVFSQAVMEELNKLPADCLLPEMMALTQAVEEKLKAAGKPEPVYKRFWNGSVEVSEKVFYLPPRKIDWHKVCCEILVEQRQQLTTNALTLSQGITLRVEDVYVPLGLVEREERSKRQDDVSPEKGSDLFKETEITKTFENHVFLEEVIKQKETPKSQGKRIAIIGEPGAGKTTLLQQIADCISREIDQSIVIWVSLADLQEQQLETYLFKVWLTAAVNRQGKMEATQQMEKDFAAQFIQGRVCLLLDGLDEMSVSSGNPLTEIARQIRNGGYISQARIVLTCRVNLWDHSPNELFNFDIYRTLNFSYPEQVEMFINRWFSPIIPEGNRERGQRLQHFPLCNTVFLLSPLLVYLSAWRYILKAAGSAVCTALKEPGKERIQDLVKNPLRLTLLCLTWDKWQENGGLPDTTAELYKSFVDYFYKYKFSIKEKQQESLNQALGELSQWAINQPASRFRIRLDEIPQAIKQKLGYKDDENTPLGLAIKLGWLNNVGRAKENPNFDVYSFFHASFQEYFAATAINDWQFFLQHNPKNPIQGIYHIFTPQWRQTILLWLGTCKKIKYQPF</sequence>
<evidence type="ECO:0000313" key="2">
    <source>
        <dbReference type="EMBL" id="BDI17784.1"/>
    </source>
</evidence>
<dbReference type="PANTHER" id="PTHR46844:SF1">
    <property type="entry name" value="SLR5058 PROTEIN"/>
    <property type="match status" value="1"/>
</dbReference>
<dbReference type="PROSITE" id="PS50837">
    <property type="entry name" value="NACHT"/>
    <property type="match status" value="1"/>
</dbReference>
<feature type="domain" description="NACHT" evidence="1">
    <location>
        <begin position="377"/>
        <end position="501"/>
    </location>
</feature>
<evidence type="ECO:0000259" key="1">
    <source>
        <dbReference type="PROSITE" id="PS50837"/>
    </source>
</evidence>
<proteinExistence type="predicted"/>
<dbReference type="RefSeq" id="WP_251955612.1">
    <property type="nucleotide sequence ID" value="NZ_AP025732.1"/>
</dbReference>
<name>A0ABN6Q4Q7_NOSCO</name>
<dbReference type="Gene3D" id="3.40.50.1460">
    <property type="match status" value="1"/>
</dbReference>
<dbReference type="Gene3D" id="3.40.50.300">
    <property type="entry name" value="P-loop containing nucleotide triphosphate hydrolases"/>
    <property type="match status" value="1"/>
</dbReference>
<dbReference type="SUPFAM" id="SSF52540">
    <property type="entry name" value="P-loop containing nucleoside triphosphate hydrolases"/>
    <property type="match status" value="1"/>
</dbReference>
<dbReference type="InterPro" id="IPR011600">
    <property type="entry name" value="Pept_C14_caspase"/>
</dbReference>
<dbReference type="Proteomes" id="UP001055453">
    <property type="component" value="Chromosome"/>
</dbReference>
<dbReference type="EMBL" id="AP025732">
    <property type="protein sequence ID" value="BDI17784.1"/>
    <property type="molecule type" value="Genomic_DNA"/>
</dbReference>
<gene>
    <name evidence="2" type="ORF">ANSO36C_35860</name>
</gene>
<dbReference type="InterPro" id="IPR007111">
    <property type="entry name" value="NACHT_NTPase"/>
</dbReference>
<reference evidence="2" key="1">
    <citation type="submission" date="2022-04" db="EMBL/GenBank/DDBJ databases">
        <title>Complete genome sequence of a cyanobacterium, Nostoc sp. SO-36, isolated in Antarctica.</title>
        <authorList>
            <person name="Kanesaki Y."/>
            <person name="Effendi D."/>
            <person name="Sakamoto T."/>
            <person name="Ohtani S."/>
            <person name="Awai K."/>
        </authorList>
    </citation>
    <scope>NUCLEOTIDE SEQUENCE</scope>
    <source>
        <strain evidence="2">SO-36</strain>
    </source>
</reference>
<dbReference type="SMART" id="SM00382">
    <property type="entry name" value="AAA"/>
    <property type="match status" value="1"/>
</dbReference>
<protein>
    <recommendedName>
        <fullName evidence="1">NACHT domain-containing protein</fullName>
    </recommendedName>
</protein>
<dbReference type="PANTHER" id="PTHR46844">
    <property type="entry name" value="SLR5058 PROTEIN"/>
    <property type="match status" value="1"/>
</dbReference>
<dbReference type="InterPro" id="IPR027417">
    <property type="entry name" value="P-loop_NTPase"/>
</dbReference>
<dbReference type="Pfam" id="PF05729">
    <property type="entry name" value="NACHT"/>
    <property type="match status" value="1"/>
</dbReference>
<accession>A0ABN6Q4Q7</accession>
<evidence type="ECO:0000313" key="3">
    <source>
        <dbReference type="Proteomes" id="UP001055453"/>
    </source>
</evidence>
<dbReference type="InterPro" id="IPR003593">
    <property type="entry name" value="AAA+_ATPase"/>
</dbReference>
<keyword evidence="3" id="KW-1185">Reference proteome</keyword>
<organism evidence="2 3">
    <name type="scientific">Nostoc cf. commune SO-36</name>
    <dbReference type="NCBI Taxonomy" id="449208"/>
    <lineage>
        <taxon>Bacteria</taxon>
        <taxon>Bacillati</taxon>
        <taxon>Cyanobacteriota</taxon>
        <taxon>Cyanophyceae</taxon>
        <taxon>Nostocales</taxon>
        <taxon>Nostocaceae</taxon>
        <taxon>Nostoc</taxon>
    </lineage>
</organism>